<dbReference type="AlphaFoldDB" id="A0A2Z4LMK6"/>
<dbReference type="GO" id="GO:0051087">
    <property type="term" value="F:protein-folding chaperone binding"/>
    <property type="evidence" value="ECO:0007669"/>
    <property type="project" value="InterPro"/>
</dbReference>
<dbReference type="PANTHER" id="PTHR21237">
    <property type="entry name" value="GRPE PROTEIN"/>
    <property type="match status" value="1"/>
</dbReference>
<dbReference type="KEGG" id="mclo:DK849_00020"/>
<evidence type="ECO:0000256" key="1">
    <source>
        <dbReference type="ARBA" id="ARBA00009054"/>
    </source>
</evidence>
<keyword evidence="2 3" id="KW-0143">Chaperone</keyword>
<evidence type="ECO:0000256" key="4">
    <source>
        <dbReference type="RuleBase" id="RU000639"/>
    </source>
</evidence>
<dbReference type="InterPro" id="IPR009012">
    <property type="entry name" value="GrpE_head"/>
</dbReference>
<comment type="function">
    <text evidence="3 4">Participates actively in the response to hyperosmotic and heat shock by preventing the aggregation of stress-denatured proteins, in association with DnaK and GrpE. It is the nucleotide exchange factor for DnaK and may function as a thermosensor. Unfolded proteins bind initially to DnaJ; upon interaction with the DnaJ-bound protein, DnaK hydrolyzes its bound ATP, resulting in the formation of a stable complex. GrpE releases ADP from DnaK; ATP binding to DnaK triggers the release of the substrate protein, thus completing the reaction cycle. Several rounds of ATP-dependent interactions between DnaJ, DnaK and GrpE are required for fully efficient folding.</text>
</comment>
<dbReference type="InterPro" id="IPR013805">
    <property type="entry name" value="GrpE_CC"/>
</dbReference>
<comment type="subcellular location">
    <subcellularLocation>
        <location evidence="3">Cytoplasm</location>
    </subcellularLocation>
</comment>
<comment type="similarity">
    <text evidence="1 3 5">Belongs to the GrpE family.</text>
</comment>
<dbReference type="Pfam" id="PF01025">
    <property type="entry name" value="GrpE"/>
    <property type="match status" value="1"/>
</dbReference>
<dbReference type="InterPro" id="IPR000740">
    <property type="entry name" value="GrpE"/>
</dbReference>
<dbReference type="GO" id="GO:0042803">
    <property type="term" value="F:protein homodimerization activity"/>
    <property type="evidence" value="ECO:0007669"/>
    <property type="project" value="InterPro"/>
</dbReference>
<dbReference type="RefSeq" id="WP_029330479.1">
    <property type="nucleotide sequence ID" value="NZ_CP030103.1"/>
</dbReference>
<dbReference type="GO" id="GO:0006457">
    <property type="term" value="P:protein folding"/>
    <property type="evidence" value="ECO:0007669"/>
    <property type="project" value="InterPro"/>
</dbReference>
<evidence type="ECO:0000313" key="6">
    <source>
        <dbReference type="EMBL" id="AWX42477.1"/>
    </source>
</evidence>
<protein>
    <recommendedName>
        <fullName evidence="3 4">Protein GrpE</fullName>
    </recommendedName>
    <alternativeName>
        <fullName evidence="3">HSP-70 cofactor</fullName>
    </alternativeName>
</protein>
<dbReference type="PROSITE" id="PS01071">
    <property type="entry name" value="GRPE"/>
    <property type="match status" value="1"/>
</dbReference>
<dbReference type="SUPFAM" id="SSF51064">
    <property type="entry name" value="Head domain of nucleotide exchange factor GrpE"/>
    <property type="match status" value="1"/>
</dbReference>
<dbReference type="HAMAP" id="MF_01151">
    <property type="entry name" value="GrpE"/>
    <property type="match status" value="1"/>
</dbReference>
<organism evidence="6 7">
    <name type="scientific">Metamycoplasma cloacale</name>
    <dbReference type="NCBI Taxonomy" id="92401"/>
    <lineage>
        <taxon>Bacteria</taxon>
        <taxon>Bacillati</taxon>
        <taxon>Mycoplasmatota</taxon>
        <taxon>Mycoplasmoidales</taxon>
        <taxon>Metamycoplasmataceae</taxon>
        <taxon>Metamycoplasma</taxon>
    </lineage>
</organism>
<evidence type="ECO:0000256" key="2">
    <source>
        <dbReference type="ARBA" id="ARBA00023186"/>
    </source>
</evidence>
<proteinExistence type="inferred from homology"/>
<keyword evidence="7" id="KW-1185">Reference proteome</keyword>
<keyword evidence="3 4" id="KW-0346">Stress response</keyword>
<dbReference type="PANTHER" id="PTHR21237:SF23">
    <property type="entry name" value="GRPE PROTEIN HOMOLOG, MITOCHONDRIAL"/>
    <property type="match status" value="1"/>
</dbReference>
<dbReference type="Gene3D" id="3.90.20.20">
    <property type="match status" value="1"/>
</dbReference>
<dbReference type="GO" id="GO:0000774">
    <property type="term" value="F:adenyl-nucleotide exchange factor activity"/>
    <property type="evidence" value="ECO:0007669"/>
    <property type="project" value="InterPro"/>
</dbReference>
<dbReference type="GO" id="GO:0051082">
    <property type="term" value="F:unfolded protein binding"/>
    <property type="evidence" value="ECO:0007669"/>
    <property type="project" value="TreeGrafter"/>
</dbReference>
<gene>
    <name evidence="3 6" type="primary">grpE</name>
    <name evidence="6" type="ORF">DK849_00020</name>
</gene>
<dbReference type="Proteomes" id="UP000249865">
    <property type="component" value="Chromosome"/>
</dbReference>
<dbReference type="Gene3D" id="2.30.22.10">
    <property type="entry name" value="Head domain of nucleotide exchange factor GrpE"/>
    <property type="match status" value="1"/>
</dbReference>
<evidence type="ECO:0000313" key="7">
    <source>
        <dbReference type="Proteomes" id="UP000249865"/>
    </source>
</evidence>
<dbReference type="EMBL" id="CP030103">
    <property type="protein sequence ID" value="AWX42477.1"/>
    <property type="molecule type" value="Genomic_DNA"/>
</dbReference>
<name>A0A2Z4LMK6_9BACT</name>
<dbReference type="GO" id="GO:0005737">
    <property type="term" value="C:cytoplasm"/>
    <property type="evidence" value="ECO:0007669"/>
    <property type="project" value="UniProtKB-SubCell"/>
</dbReference>
<evidence type="ECO:0000256" key="5">
    <source>
        <dbReference type="RuleBase" id="RU004478"/>
    </source>
</evidence>
<keyword evidence="3" id="KW-0963">Cytoplasm</keyword>
<evidence type="ECO:0000256" key="3">
    <source>
        <dbReference type="HAMAP-Rule" id="MF_01151"/>
    </source>
</evidence>
<dbReference type="PRINTS" id="PR00773">
    <property type="entry name" value="GRPEPROTEIN"/>
</dbReference>
<accession>A0A2Z4LMK6</accession>
<dbReference type="OrthoDB" id="9812586at2"/>
<reference evidence="7" key="1">
    <citation type="submission" date="2018-06" db="EMBL/GenBank/DDBJ databases">
        <title>Complete genome sequences of Mycoplasma anatis, M. anseris and M. cloacale type strains.</title>
        <authorList>
            <person name="Grozner D."/>
            <person name="Forro B."/>
            <person name="Sulyok K.M."/>
            <person name="Marton S."/>
            <person name="Kreizinger Z."/>
            <person name="Banyai K."/>
            <person name="Gyuranecz M."/>
        </authorList>
    </citation>
    <scope>NUCLEOTIDE SEQUENCE [LARGE SCALE GENOMIC DNA]</scope>
    <source>
        <strain evidence="7">NCTC 10199</strain>
    </source>
</reference>
<sequence length="273" mass="31900">MIINKYDLVRLEIKEVNKKTINYPYGQDVIELNIGDNKYPLINEFLLDFEYKSLDEPFKFHKMKEKHKLNYEIKIIEHSKPTGLLAELIKENKILSNENVKLFEQKSNLELKEVNLKNELIKLQHEFKDQIAQLQKKAQTEINEHKLKNSEHLDSELKNAKQYALQKFLEEIINPLNNIEIAIKAALNMDNPGVKNFAIGFNMLYTQIDNILSDFGVSKIEPKINDTFNPELHQVFELKELSDFSKDAIVEIRNIGYKLHDRVIKPALVIVAK</sequence>
<dbReference type="SUPFAM" id="SSF58014">
    <property type="entry name" value="Coiled-coil domain of nucleotide exchange factor GrpE"/>
    <property type="match status" value="1"/>
</dbReference>
<comment type="subunit">
    <text evidence="3">Homodimer.</text>
</comment>